<dbReference type="EMBL" id="STGY01000037">
    <property type="protein sequence ID" value="THV41862.1"/>
    <property type="molecule type" value="Genomic_DNA"/>
</dbReference>
<evidence type="ECO:0000313" key="2">
    <source>
        <dbReference type="Proteomes" id="UP000308760"/>
    </source>
</evidence>
<dbReference type="SMART" id="SM00028">
    <property type="entry name" value="TPR"/>
    <property type="match status" value="9"/>
</dbReference>
<dbReference type="InterPro" id="IPR019734">
    <property type="entry name" value="TPR_rpt"/>
</dbReference>
<sequence>MAPPEVPDAPHPVDPLLLEQLSSELDLLVSDALWAVESRQDDTVAGELAALVDLRKDDLDVARAARALQWPQTDEDEAYDEDVDWPTGMVDLAAAILAASATGAVAEGDPSGQADSLEELYYLQTNFGRDEEATRTAEREAALAERMAADDADLWIPRLSSAFRRAANSAEWASGPAAGIAHSEQAMRVDERRSRSWTPKDRLDCLDEAYRTHADLLLGTGEHDAALYQSQLRLNLHERPGGIHYDAYKHAAALDQYARVLTAARNGNELAALPVLQRAVNIGLEDAQDEARNVNRVFRSSVHRVKQYRIGLEKHGFHTEAVAECEREVEIAHQLAAVHQRNSTLPASTIHQVASWMKEVGRTDEAVDWAERAVRAWAALPPAEIPLQGEQNALRLVQECLEAVGRKSEAAQCVRRRALAALRTATVSSALGLQSAKALSDATADFDWIENPRDGLRYCDMEIMLREELSAAGHTNDDDLANALNNRGLFLRDLNRASEALAEYKRSLNLYEPLREAALGEESDPYAAEISDVHYNLAGSFIRLYDYQAAEANVRRAVALEEERAGAEPDRPNPKLARALDLLGSVQGDLRDFDSAIESRRRAVAIYERADNAIDAARVRGNLAANQLNSGRIRQGVATAESVAAEYERLYAEGAEDPEDPEGIRSTLAETYGNLASFRKRIMQFDQSVADARRALELWTEHHERSVHGCLDDLASAHQNLADALAAAGKNDEALEHSRRATELAEQLLISDRSLHLKTVQLTLDSQARALADAGLHEEALEVSLRATGLAEEMVEFGPANFRRNLAGCLLNLGNYLTSCGQHQEAYEVTRRCVQIDEEMDAAEPGMHRQELTKALANLARRHWGLENYEAALEASLRATALGEELCAEDREMHLGVQAKSMTDQIAYLSQLERYEEALELSHRAATLHEERVANQEVDAQTDRVGALTMGIEQLFFLSRGAEAVADCERLLEMRNELDSPEVAAHLEAKLAEALSKGGSKLQTAGKRLEAAEAIERAVVLARSAAERDPKKWRELLREVLCDLAWILPLVGRRAECLRITDESLRLAEKLATPDDRYGLALSLDAHSFELGKLARLDEALELARRAVPMWESRLALCDLAERRVDLGWCLRHVARWSAEFGEDAAEYLPLSTRAVELLWSAAADDDWYEDELAQCLIDHAKRLDDAGQDSEAARFGVEAIAMLRDLTELNRSVHLEYLAKALREHAPRLAAAGDEVAARVAAAEALRHLKELDADLPNVFGDELNLALEVATRLGAIEDHDREKEGV</sequence>
<dbReference type="OrthoDB" id="4491059at2"/>
<dbReference type="PANTHER" id="PTHR19959">
    <property type="entry name" value="KINESIN LIGHT CHAIN"/>
    <property type="match status" value="1"/>
</dbReference>
<name>A0A4S8QFF5_9ACTN</name>
<dbReference type="SUPFAM" id="SSF48452">
    <property type="entry name" value="TPR-like"/>
    <property type="match status" value="5"/>
</dbReference>
<dbReference type="Proteomes" id="UP000308760">
    <property type="component" value="Unassembled WGS sequence"/>
</dbReference>
<reference evidence="2" key="1">
    <citation type="submission" date="2019-04" db="EMBL/GenBank/DDBJ databases">
        <title>Nocardioides xinjiangensis sp. nov.</title>
        <authorList>
            <person name="Liu S."/>
        </authorList>
    </citation>
    <scope>NUCLEOTIDE SEQUENCE [LARGE SCALE GENOMIC DNA]</scope>
    <source>
        <strain evidence="2">18</strain>
    </source>
</reference>
<protein>
    <submittedName>
        <fullName evidence="1">Tetratricopeptide repeat protein</fullName>
    </submittedName>
</protein>
<dbReference type="InterPro" id="IPR011990">
    <property type="entry name" value="TPR-like_helical_dom_sf"/>
</dbReference>
<gene>
    <name evidence="1" type="ORF">FAB82_09075</name>
</gene>
<reference evidence="1 2" key="2">
    <citation type="submission" date="2019-05" db="EMBL/GenBank/DDBJ databases">
        <title>Glycomyces buryatensis sp. nov.</title>
        <authorList>
            <person name="Nikitina E."/>
        </authorList>
    </citation>
    <scope>NUCLEOTIDE SEQUENCE [LARGE SCALE GENOMIC DNA]</scope>
    <source>
        <strain evidence="1 2">18</strain>
    </source>
</reference>
<organism evidence="1 2">
    <name type="scientific">Glycomyces buryatensis</name>
    <dbReference type="NCBI Taxonomy" id="2570927"/>
    <lineage>
        <taxon>Bacteria</taxon>
        <taxon>Bacillati</taxon>
        <taxon>Actinomycetota</taxon>
        <taxon>Actinomycetes</taxon>
        <taxon>Glycomycetales</taxon>
        <taxon>Glycomycetaceae</taxon>
        <taxon>Glycomyces</taxon>
    </lineage>
</organism>
<dbReference type="PANTHER" id="PTHR19959:SF119">
    <property type="entry name" value="FUNGAL LIPASE-LIKE DOMAIN-CONTAINING PROTEIN"/>
    <property type="match status" value="1"/>
</dbReference>
<dbReference type="Gene3D" id="1.25.40.10">
    <property type="entry name" value="Tetratricopeptide repeat domain"/>
    <property type="match status" value="5"/>
</dbReference>
<dbReference type="RefSeq" id="WP_136534225.1">
    <property type="nucleotide sequence ID" value="NZ_STGY01000037.1"/>
</dbReference>
<comment type="caution">
    <text evidence="1">The sequence shown here is derived from an EMBL/GenBank/DDBJ whole genome shotgun (WGS) entry which is preliminary data.</text>
</comment>
<keyword evidence="2" id="KW-1185">Reference proteome</keyword>
<evidence type="ECO:0000313" key="1">
    <source>
        <dbReference type="EMBL" id="THV41862.1"/>
    </source>
</evidence>
<accession>A0A4S8QFF5</accession>
<proteinExistence type="predicted"/>